<dbReference type="Gene3D" id="1.20.1640.10">
    <property type="entry name" value="Multidrug efflux transporter AcrB transmembrane domain"/>
    <property type="match status" value="2"/>
</dbReference>
<dbReference type="Gene3D" id="3.30.70.1440">
    <property type="entry name" value="Multidrug efflux transporter AcrB pore domain"/>
    <property type="match status" value="1"/>
</dbReference>
<dbReference type="GO" id="GO:0015562">
    <property type="term" value="F:efflux transmembrane transporter activity"/>
    <property type="evidence" value="ECO:0007669"/>
    <property type="project" value="InterPro"/>
</dbReference>
<feature type="transmembrane region" description="Helical" evidence="9">
    <location>
        <begin position="12"/>
        <end position="33"/>
    </location>
</feature>
<dbReference type="Gene3D" id="3.30.70.1430">
    <property type="entry name" value="Multidrug efflux transporter AcrB pore domain"/>
    <property type="match status" value="2"/>
</dbReference>
<feature type="transmembrane region" description="Helical" evidence="9">
    <location>
        <begin position="439"/>
        <end position="461"/>
    </location>
</feature>
<dbReference type="RefSeq" id="WP_152157476.1">
    <property type="nucleotide sequence ID" value="NZ_WEHX01000004.1"/>
</dbReference>
<dbReference type="OrthoDB" id="9176627at2"/>
<sequence length="1056" mass="113783">MFSRFFIDRPVFSWVIAIVIMLAGLLSIETLPVSQYPQIAPPQVSITATYPGASAETIENTVTQIIEQNLTGLDGYLYMNSTSDSAGRVSITVTFEAGTNPDMAQVQVQNKIQTALTSLPQVVQQLGVEIQKTSANFLMVVGFMSKDPSMTSGDLGDFLESSIKEPLSRVSGVGEVQVFGSSYAMRVWLDPDKLVKYKLNPSDITAAISAQNAQVSTGSLAGQPTDGKQEFTATISSSSLLQTPEQFRNILLKVTDEGANVYLRDVAEVSLGQQSYTAFGTYQGYPSSGIAVKLASGSNALETQAAVMERVEELKHLLPAGVEAVVPFDTTPFVRAALHEVVKTLVEAIILVVFVMFLFLQNWRATIIPTIAVPVVLLGTFGMLSITGFSINMLTMFAMVLAIGLLVDDAIVVVENVERVMREDGSSPYDATVKSMGQITGALVGIAMVLSAVFVPMAFFGGSTGVIYRQFSITIVSAMALSVVIALTLTPSLCAKILKPVDHEHHMGKGGFFGWFNRGFEALTIAVRDSVAGFIHHPLLLVVSYVAVVAAMVIGFIKLPTGFMPAEDQGVALLTMQLPQGATMERTDRELRRVEGFLQKTEQETLDSFFAVRGFSFAGSGQNMALGFLKLKDWAERPNASQSVEAIQGRAMGAFMMSPEFKNASTFVFPLPAVPELGVADGFDFFIQDQKGQGHQKLMEVRNKFLAAAHQDPRLTMVRHNGMDDTAQMKLNLDYEKLSALGLDISAVNSTISTALAGSYVNDFLDRGRVKQVWVQGNQAARMHPDDLKRWHVRNDKGEMVPFSAFMTMSWDYGSPNLERFNGLSSINIQGSPAKGVSSGDAMKAVEEIAQKTFPEGYTISWNGVSYQERQAGSQEAALYAISLLVVFLCLAALYESWSVPIAVLLVIPCGIVGALGLTWILDMNNDVYFKVGMLTTMGLVSKNAILIVEFAKDLLEQGEDVVHSALHAVELRLRPILMTSLAFGLGVLPLTVAHGAGSGAQNAIGVGVLGGMITGTVLCVAFVPAFFVFISRISHRISGKPGKPAAKAAAETAAV</sequence>
<dbReference type="GO" id="GO:0005886">
    <property type="term" value="C:plasma membrane"/>
    <property type="evidence" value="ECO:0007669"/>
    <property type="project" value="UniProtKB-SubCell"/>
</dbReference>
<dbReference type="PANTHER" id="PTHR32063:SF13">
    <property type="entry name" value="MULTIDRUG EFFLUX PUMP SUBUNIT ACRB-RELATED"/>
    <property type="match status" value="1"/>
</dbReference>
<evidence type="ECO:0000256" key="6">
    <source>
        <dbReference type="ARBA" id="ARBA00022692"/>
    </source>
</evidence>
<keyword evidence="8 9" id="KW-0472">Membrane</keyword>
<evidence type="ECO:0000256" key="7">
    <source>
        <dbReference type="ARBA" id="ARBA00022989"/>
    </source>
</evidence>
<evidence type="ECO:0000313" key="10">
    <source>
        <dbReference type="EMBL" id="KAB7662777.1"/>
    </source>
</evidence>
<comment type="caution">
    <text evidence="9">Lacks conserved residue(s) required for the propagation of feature annotation.</text>
</comment>
<evidence type="ECO:0000313" key="11">
    <source>
        <dbReference type="Proteomes" id="UP000430564"/>
    </source>
</evidence>
<dbReference type="GO" id="GO:0009636">
    <property type="term" value="P:response to toxic substance"/>
    <property type="evidence" value="ECO:0007669"/>
    <property type="project" value="UniProtKB-ARBA"/>
</dbReference>
<dbReference type="FunFam" id="3.30.70.1430:FF:000001">
    <property type="entry name" value="Efflux pump membrane transporter"/>
    <property type="match status" value="1"/>
</dbReference>
<feature type="transmembrane region" description="Helical" evidence="9">
    <location>
        <begin position="1004"/>
        <end position="1031"/>
    </location>
</feature>
<dbReference type="InterPro" id="IPR004764">
    <property type="entry name" value="MdtF-like"/>
</dbReference>
<dbReference type="SUPFAM" id="SSF82866">
    <property type="entry name" value="Multidrug efflux transporter AcrB transmembrane domain"/>
    <property type="match status" value="2"/>
</dbReference>
<comment type="caution">
    <text evidence="10">The sequence shown here is derived from an EMBL/GenBank/DDBJ whole genome shotgun (WGS) entry which is preliminary data.</text>
</comment>
<feature type="transmembrane region" description="Helical" evidence="9">
    <location>
        <begin position="902"/>
        <end position="922"/>
    </location>
</feature>
<name>A0A6I1EQC5_9BURK</name>
<feature type="transmembrane region" description="Helical" evidence="9">
    <location>
        <begin position="367"/>
        <end position="391"/>
    </location>
</feature>
<comment type="subcellular location">
    <subcellularLocation>
        <location evidence="1 9">Cell inner membrane</location>
        <topology evidence="1 9">Multi-pass membrane protein</topology>
    </subcellularLocation>
</comment>
<evidence type="ECO:0000256" key="8">
    <source>
        <dbReference type="ARBA" id="ARBA00023136"/>
    </source>
</evidence>
<organism evidence="10 11">
    <name type="scientific">Sutterella seckii</name>
    <dbReference type="NCBI Taxonomy" id="1944635"/>
    <lineage>
        <taxon>Bacteria</taxon>
        <taxon>Pseudomonadati</taxon>
        <taxon>Pseudomonadota</taxon>
        <taxon>Betaproteobacteria</taxon>
        <taxon>Burkholderiales</taxon>
        <taxon>Sutterellaceae</taxon>
        <taxon>Sutterella</taxon>
    </lineage>
</organism>
<keyword evidence="5 9" id="KW-0997">Cell inner membrane</keyword>
<evidence type="ECO:0000256" key="4">
    <source>
        <dbReference type="ARBA" id="ARBA00022475"/>
    </source>
</evidence>
<proteinExistence type="inferred from homology"/>
<feature type="transmembrane region" description="Helical" evidence="9">
    <location>
        <begin position="977"/>
        <end position="998"/>
    </location>
</feature>
<protein>
    <recommendedName>
        <fullName evidence="9">Efflux pump membrane transporter</fullName>
    </recommendedName>
</protein>
<dbReference type="FunFam" id="1.20.1640.10:FF:000001">
    <property type="entry name" value="Efflux pump membrane transporter"/>
    <property type="match status" value="1"/>
</dbReference>
<dbReference type="GO" id="GO:0042910">
    <property type="term" value="F:xenobiotic transmembrane transporter activity"/>
    <property type="evidence" value="ECO:0007669"/>
    <property type="project" value="TreeGrafter"/>
</dbReference>
<evidence type="ECO:0000256" key="3">
    <source>
        <dbReference type="ARBA" id="ARBA00022448"/>
    </source>
</evidence>
<keyword evidence="7 9" id="KW-1133">Transmembrane helix</keyword>
<dbReference type="PRINTS" id="PR00702">
    <property type="entry name" value="ACRIFLAVINRP"/>
</dbReference>
<dbReference type="Gene3D" id="3.30.2090.10">
    <property type="entry name" value="Multidrug efflux transporter AcrB TolC docking domain, DN and DC subdomains"/>
    <property type="match status" value="2"/>
</dbReference>
<keyword evidence="6 9" id="KW-0812">Transmembrane</keyword>
<feature type="transmembrane region" description="Helical" evidence="9">
    <location>
        <begin position="538"/>
        <end position="557"/>
    </location>
</feature>
<feature type="transmembrane region" description="Helical" evidence="9">
    <location>
        <begin position="877"/>
        <end position="895"/>
    </location>
</feature>
<dbReference type="SUPFAM" id="SSF82714">
    <property type="entry name" value="Multidrug efflux transporter AcrB TolC docking domain, DN and DC subdomains"/>
    <property type="match status" value="2"/>
</dbReference>
<dbReference type="EMBL" id="WEHX01000004">
    <property type="protein sequence ID" value="KAB7662777.1"/>
    <property type="molecule type" value="Genomic_DNA"/>
</dbReference>
<evidence type="ECO:0000256" key="5">
    <source>
        <dbReference type="ARBA" id="ARBA00022519"/>
    </source>
</evidence>
<keyword evidence="4" id="KW-1003">Cell membrane</keyword>
<feature type="transmembrane region" description="Helical" evidence="9">
    <location>
        <begin position="467"/>
        <end position="489"/>
    </location>
</feature>
<dbReference type="NCBIfam" id="TIGR00915">
    <property type="entry name" value="2A0602"/>
    <property type="match status" value="1"/>
</dbReference>
<comment type="similarity">
    <text evidence="2 9">Belongs to the resistance-nodulation-cell division (RND) (TC 2.A.6) family.</text>
</comment>
<dbReference type="Gene3D" id="3.30.70.1320">
    <property type="entry name" value="Multidrug efflux transporter AcrB pore domain like"/>
    <property type="match status" value="1"/>
</dbReference>
<dbReference type="Pfam" id="PF00873">
    <property type="entry name" value="ACR_tran"/>
    <property type="match status" value="1"/>
</dbReference>
<reference evidence="10 11" key="1">
    <citation type="submission" date="2019-10" db="EMBL/GenBank/DDBJ databases">
        <title>Genome diversity of Sutterella seckii.</title>
        <authorList>
            <person name="Chaplin A.V."/>
            <person name="Sokolova S.R."/>
            <person name="Mosin K.A."/>
            <person name="Ivanova E.L."/>
            <person name="Kochetkova T.O."/>
            <person name="Goltsov A.Y."/>
            <person name="Trofimov D.Y."/>
            <person name="Efimov B.A."/>
        </authorList>
    </citation>
    <scope>NUCLEOTIDE SEQUENCE [LARGE SCALE GENOMIC DNA]</scope>
    <source>
        <strain evidence="10 11">ASD393</strain>
    </source>
</reference>
<evidence type="ECO:0000256" key="9">
    <source>
        <dbReference type="RuleBase" id="RU364070"/>
    </source>
</evidence>
<dbReference type="SUPFAM" id="SSF82693">
    <property type="entry name" value="Multidrug efflux transporter AcrB pore domain, PN1, PN2, PC1 and PC2 subdomains"/>
    <property type="match status" value="3"/>
</dbReference>
<dbReference type="AlphaFoldDB" id="A0A6I1EQC5"/>
<feature type="transmembrane region" description="Helical" evidence="9">
    <location>
        <begin position="341"/>
        <end position="360"/>
    </location>
</feature>
<dbReference type="InterPro" id="IPR027463">
    <property type="entry name" value="AcrB_DN_DC_subdom"/>
</dbReference>
<dbReference type="NCBIfam" id="NF000282">
    <property type="entry name" value="RND_permease_1"/>
    <property type="match status" value="1"/>
</dbReference>
<evidence type="ECO:0000256" key="2">
    <source>
        <dbReference type="ARBA" id="ARBA00010942"/>
    </source>
</evidence>
<gene>
    <name evidence="10" type="ORF">GBM95_01490</name>
</gene>
<dbReference type="InterPro" id="IPR001036">
    <property type="entry name" value="Acrflvin-R"/>
</dbReference>
<dbReference type="Proteomes" id="UP000430564">
    <property type="component" value="Unassembled WGS sequence"/>
</dbReference>
<keyword evidence="3 9" id="KW-0813">Transport</keyword>
<accession>A0A6I1EQC5</accession>
<dbReference type="PANTHER" id="PTHR32063">
    <property type="match status" value="1"/>
</dbReference>
<evidence type="ECO:0000256" key="1">
    <source>
        <dbReference type="ARBA" id="ARBA00004429"/>
    </source>
</evidence>